<feature type="domain" description="NTF2" evidence="6">
    <location>
        <begin position="190"/>
        <end position="319"/>
    </location>
</feature>
<keyword evidence="4" id="KW-0509">mRNA transport</keyword>
<keyword evidence="8" id="KW-1185">Reference proteome</keyword>
<comment type="caution">
    <text evidence="7">The sequence shown here is derived from an EMBL/GenBank/DDBJ whole genome shotgun (WGS) entry which is preliminary data.</text>
</comment>
<proteinExistence type="inferred from homology"/>
<dbReference type="Gene3D" id="3.10.450.50">
    <property type="match status" value="1"/>
</dbReference>
<dbReference type="SUPFAM" id="SSF52058">
    <property type="entry name" value="L domain-like"/>
    <property type="match status" value="1"/>
</dbReference>
<dbReference type="GO" id="GO:0005634">
    <property type="term" value="C:nucleus"/>
    <property type="evidence" value="ECO:0007669"/>
    <property type="project" value="UniProtKB-SubCell"/>
</dbReference>
<dbReference type="InParanoid" id="A0A212FFI7"/>
<dbReference type="EMBL" id="AGBW02008814">
    <property type="protein sequence ID" value="OWR52501.1"/>
    <property type="molecule type" value="Genomic_DNA"/>
</dbReference>
<dbReference type="SUPFAM" id="SSF54427">
    <property type="entry name" value="NTF2-like"/>
    <property type="match status" value="1"/>
</dbReference>
<dbReference type="Pfam" id="PF22602">
    <property type="entry name" value="NXF_NTF2"/>
    <property type="match status" value="1"/>
</dbReference>
<evidence type="ECO:0000256" key="1">
    <source>
        <dbReference type="ARBA" id="ARBA00004123"/>
    </source>
</evidence>
<dbReference type="PANTHER" id="PTHR10662:SF22">
    <property type="entry name" value="NUCLEAR RNA EXPORT FACTOR 1"/>
    <property type="match status" value="1"/>
</dbReference>
<dbReference type="InterPro" id="IPR018222">
    <property type="entry name" value="Nuclear_transport_factor_2_euk"/>
</dbReference>
<gene>
    <name evidence="7" type="ORF">KGM_212018</name>
</gene>
<evidence type="ECO:0000256" key="3">
    <source>
        <dbReference type="ARBA" id="ARBA00022448"/>
    </source>
</evidence>
<protein>
    <recommendedName>
        <fullName evidence="6">NTF2 domain-containing protein</fullName>
    </recommendedName>
</protein>
<keyword evidence="3" id="KW-0813">Transport</keyword>
<accession>A0A212FFI7</accession>
<sequence length="377" mass="44132">MSNIEILFNDKNSYDCFQERTTIEDIVSEVVSRRFNEYGELNLSNICNDPAFAEKKIYFYKLLLLSQFKILMIRMGKDTKLLNLSNNGLNHIPLDILNFFIKGDLTGVNLSNNNIPSIYELQRVSSKIEKLWIEGNPLCDEMDLNLYIKQILQKFPRLTELDGVKINNFGIMFPFYKSYMENPNKKTMAVIENFVSLYFAHYDTNPRKKIDMFYEPNAQFTLSTSFTKAEQNMMQSYTMFSRNILEPRTQMDLKYNRVYKTQYAVVGVLSQLPESKHDFRTFNVDVLKHDTPVRHLNQLSLIDPEKEDKDIICGAFTHITQLKKSEAETRLKNHSWDLKRALSEFASEYKNDFLKEESFMKADLSDLSSVLDVDEID</sequence>
<dbReference type="Pfam" id="PF24048">
    <property type="entry name" value="LRR_NXF1-5"/>
    <property type="match status" value="1"/>
</dbReference>
<dbReference type="Proteomes" id="UP000007151">
    <property type="component" value="Unassembled WGS sequence"/>
</dbReference>
<evidence type="ECO:0000313" key="8">
    <source>
        <dbReference type="Proteomes" id="UP000007151"/>
    </source>
</evidence>
<dbReference type="InterPro" id="IPR030217">
    <property type="entry name" value="NXF_fam"/>
</dbReference>
<dbReference type="Gene3D" id="1.10.8.10">
    <property type="entry name" value="DNA helicase RuvA subunit, C-terminal domain"/>
    <property type="match status" value="1"/>
</dbReference>
<dbReference type="AlphaFoldDB" id="A0A212FFI7"/>
<evidence type="ECO:0000313" key="7">
    <source>
        <dbReference type="EMBL" id="OWR52501.1"/>
    </source>
</evidence>
<dbReference type="InterPro" id="IPR001611">
    <property type="entry name" value="Leu-rich_rpt"/>
</dbReference>
<dbReference type="InterPro" id="IPR057125">
    <property type="entry name" value="NXF1/2/3/5-like_LRR"/>
</dbReference>
<dbReference type="GO" id="GO:0016973">
    <property type="term" value="P:poly(A)+ mRNA export from nucleus"/>
    <property type="evidence" value="ECO:0007669"/>
    <property type="project" value="TreeGrafter"/>
</dbReference>
<evidence type="ECO:0000256" key="4">
    <source>
        <dbReference type="ARBA" id="ARBA00022816"/>
    </source>
</evidence>
<comment type="subcellular location">
    <subcellularLocation>
        <location evidence="1">Nucleus</location>
    </subcellularLocation>
</comment>
<dbReference type="Gene3D" id="3.80.10.10">
    <property type="entry name" value="Ribonuclease Inhibitor"/>
    <property type="match status" value="1"/>
</dbReference>
<dbReference type="PROSITE" id="PS51450">
    <property type="entry name" value="LRR"/>
    <property type="match status" value="1"/>
</dbReference>
<dbReference type="InterPro" id="IPR032710">
    <property type="entry name" value="NTF2-like_dom_sf"/>
</dbReference>
<evidence type="ECO:0000256" key="5">
    <source>
        <dbReference type="ARBA" id="ARBA00023242"/>
    </source>
</evidence>
<name>A0A212FFI7_DANPL</name>
<dbReference type="PROSITE" id="PS50177">
    <property type="entry name" value="NTF2_DOMAIN"/>
    <property type="match status" value="1"/>
</dbReference>
<dbReference type="GO" id="GO:0003723">
    <property type="term" value="F:RNA binding"/>
    <property type="evidence" value="ECO:0007669"/>
    <property type="project" value="TreeGrafter"/>
</dbReference>
<dbReference type="InterPro" id="IPR002075">
    <property type="entry name" value="NTF2_dom"/>
</dbReference>
<organism evidence="7 8">
    <name type="scientific">Danaus plexippus plexippus</name>
    <dbReference type="NCBI Taxonomy" id="278856"/>
    <lineage>
        <taxon>Eukaryota</taxon>
        <taxon>Metazoa</taxon>
        <taxon>Ecdysozoa</taxon>
        <taxon>Arthropoda</taxon>
        <taxon>Hexapoda</taxon>
        <taxon>Insecta</taxon>
        <taxon>Pterygota</taxon>
        <taxon>Neoptera</taxon>
        <taxon>Endopterygota</taxon>
        <taxon>Lepidoptera</taxon>
        <taxon>Glossata</taxon>
        <taxon>Ditrysia</taxon>
        <taxon>Papilionoidea</taxon>
        <taxon>Nymphalidae</taxon>
        <taxon>Danainae</taxon>
        <taxon>Danaini</taxon>
        <taxon>Danaina</taxon>
        <taxon>Danaus</taxon>
        <taxon>Danaus</taxon>
    </lineage>
</organism>
<comment type="similarity">
    <text evidence="2">Belongs to the NXF family.</text>
</comment>
<reference evidence="7 8" key="1">
    <citation type="journal article" date="2011" name="Cell">
        <title>The monarch butterfly genome yields insights into long-distance migration.</title>
        <authorList>
            <person name="Zhan S."/>
            <person name="Merlin C."/>
            <person name="Boore J.L."/>
            <person name="Reppert S.M."/>
        </authorList>
    </citation>
    <scope>NUCLEOTIDE SEQUENCE [LARGE SCALE GENOMIC DNA]</scope>
    <source>
        <strain evidence="7">F-2</strain>
    </source>
</reference>
<dbReference type="InterPro" id="IPR032675">
    <property type="entry name" value="LRR_dom_sf"/>
</dbReference>
<evidence type="ECO:0000259" key="6">
    <source>
        <dbReference type="PROSITE" id="PS50177"/>
    </source>
</evidence>
<dbReference type="PANTHER" id="PTHR10662">
    <property type="entry name" value="NUCLEAR RNA EXPORT FACTOR"/>
    <property type="match status" value="1"/>
</dbReference>
<keyword evidence="5" id="KW-0539">Nucleus</keyword>
<dbReference type="KEGG" id="dpl:KGM_212018"/>
<evidence type="ECO:0000256" key="2">
    <source>
        <dbReference type="ARBA" id="ARBA00009285"/>
    </source>
</evidence>
<dbReference type="STRING" id="278856.A0A212FFI7"/>